<dbReference type="PANTHER" id="PTHR47506:SF7">
    <property type="entry name" value="TRANSCRIPTIONAL REGULATORY PROTEIN"/>
    <property type="match status" value="1"/>
</dbReference>
<feature type="DNA-binding region" description="H-T-H motif" evidence="4">
    <location>
        <begin position="32"/>
        <end position="51"/>
    </location>
</feature>
<reference evidence="6 7" key="1">
    <citation type="submission" date="2017-06" db="EMBL/GenBank/DDBJ databases">
        <title>Whole Genome Sequences of Colwellia marinimaniae MTCD1.</title>
        <authorList>
            <person name="Kusumoto H."/>
            <person name="Inoue M."/>
            <person name="Tanikawa K."/>
            <person name="Maeji H."/>
            <person name="Cameron J.H."/>
            <person name="Bartlett D.H."/>
        </authorList>
    </citation>
    <scope>NUCLEOTIDE SEQUENCE [LARGE SCALE GENOMIC DNA]</scope>
    <source>
        <strain evidence="6 7">MTCD1</strain>
    </source>
</reference>
<dbReference type="SUPFAM" id="SSF48498">
    <property type="entry name" value="Tetracyclin repressor-like, C-terminal domain"/>
    <property type="match status" value="1"/>
</dbReference>
<protein>
    <submittedName>
        <fullName evidence="6">TetR family transcriptional regulator</fullName>
    </submittedName>
</protein>
<dbReference type="RefSeq" id="WP_057179273.1">
    <property type="nucleotide sequence ID" value="NZ_BDQM01000003.1"/>
</dbReference>
<dbReference type="PROSITE" id="PS01081">
    <property type="entry name" value="HTH_TETR_1"/>
    <property type="match status" value="1"/>
</dbReference>
<evidence type="ECO:0000256" key="1">
    <source>
        <dbReference type="ARBA" id="ARBA00023015"/>
    </source>
</evidence>
<dbReference type="Gene3D" id="1.10.10.60">
    <property type="entry name" value="Homeodomain-like"/>
    <property type="match status" value="1"/>
</dbReference>
<sequence>MAWQETHKEQSKERILTSAAMLFTHHGFEQISIDQVMKKAELTRGAFYSHFKSKSDLYAQAISKAATVAYQRKPENCPQTMKNFAQYYLSTEHRDDQNEQACPLAFLLSDISQKDEQVKETYTKTLQAFIGQAQALTPSRKQALQSVVLMIGGLALSRALADKGLSNELLAACQVGIRSLTSNEENDVG</sequence>
<accession>A0ABQ0MRP7</accession>
<dbReference type="InterPro" id="IPR023772">
    <property type="entry name" value="DNA-bd_HTH_TetR-type_CS"/>
</dbReference>
<dbReference type="InterPro" id="IPR001647">
    <property type="entry name" value="HTH_TetR"/>
</dbReference>
<evidence type="ECO:0000313" key="7">
    <source>
        <dbReference type="Proteomes" id="UP000197068"/>
    </source>
</evidence>
<evidence type="ECO:0000256" key="2">
    <source>
        <dbReference type="ARBA" id="ARBA00023125"/>
    </source>
</evidence>
<name>A0ABQ0MRP7_9GAMM</name>
<dbReference type="SUPFAM" id="SSF46689">
    <property type="entry name" value="Homeodomain-like"/>
    <property type="match status" value="1"/>
</dbReference>
<evidence type="ECO:0000256" key="4">
    <source>
        <dbReference type="PROSITE-ProRule" id="PRU00335"/>
    </source>
</evidence>
<dbReference type="PROSITE" id="PS50977">
    <property type="entry name" value="HTH_TETR_2"/>
    <property type="match status" value="1"/>
</dbReference>
<dbReference type="PANTHER" id="PTHR47506">
    <property type="entry name" value="TRANSCRIPTIONAL REGULATORY PROTEIN"/>
    <property type="match status" value="1"/>
</dbReference>
<organism evidence="6 7">
    <name type="scientific">Colwellia marinimaniae</name>
    <dbReference type="NCBI Taxonomy" id="1513592"/>
    <lineage>
        <taxon>Bacteria</taxon>
        <taxon>Pseudomonadati</taxon>
        <taxon>Pseudomonadota</taxon>
        <taxon>Gammaproteobacteria</taxon>
        <taxon>Alteromonadales</taxon>
        <taxon>Colwelliaceae</taxon>
        <taxon>Colwellia</taxon>
    </lineage>
</organism>
<dbReference type="EMBL" id="BDQM01000003">
    <property type="protein sequence ID" value="GAW95037.1"/>
    <property type="molecule type" value="Genomic_DNA"/>
</dbReference>
<dbReference type="Pfam" id="PF00440">
    <property type="entry name" value="TetR_N"/>
    <property type="match status" value="1"/>
</dbReference>
<evidence type="ECO:0000313" key="6">
    <source>
        <dbReference type="EMBL" id="GAW95037.1"/>
    </source>
</evidence>
<proteinExistence type="predicted"/>
<keyword evidence="7" id="KW-1185">Reference proteome</keyword>
<dbReference type="InterPro" id="IPR009057">
    <property type="entry name" value="Homeodomain-like_sf"/>
</dbReference>
<dbReference type="PRINTS" id="PR00455">
    <property type="entry name" value="HTHTETR"/>
</dbReference>
<keyword evidence="1" id="KW-0805">Transcription regulation</keyword>
<dbReference type="Gene3D" id="1.10.357.10">
    <property type="entry name" value="Tetracycline Repressor, domain 2"/>
    <property type="match status" value="1"/>
</dbReference>
<evidence type="ECO:0000256" key="3">
    <source>
        <dbReference type="ARBA" id="ARBA00023163"/>
    </source>
</evidence>
<dbReference type="Proteomes" id="UP000197068">
    <property type="component" value="Unassembled WGS sequence"/>
</dbReference>
<comment type="caution">
    <text evidence="6">The sequence shown here is derived from an EMBL/GenBank/DDBJ whole genome shotgun (WGS) entry which is preliminary data.</text>
</comment>
<keyword evidence="3" id="KW-0804">Transcription</keyword>
<keyword evidence="2 4" id="KW-0238">DNA-binding</keyword>
<feature type="domain" description="HTH tetR-type" evidence="5">
    <location>
        <begin position="9"/>
        <end position="69"/>
    </location>
</feature>
<gene>
    <name evidence="6" type="ORF">MTCD1_00636</name>
</gene>
<evidence type="ECO:0000259" key="5">
    <source>
        <dbReference type="PROSITE" id="PS50977"/>
    </source>
</evidence>
<dbReference type="InterPro" id="IPR036271">
    <property type="entry name" value="Tet_transcr_reg_TetR-rel_C_sf"/>
</dbReference>